<comment type="function">
    <text evidence="6">Could methylate the ribose at the nucleotide 34 wobble position in tRNA.</text>
</comment>
<dbReference type="PANTHER" id="PTHR42971">
    <property type="entry name" value="TRNA (CYTIDINE(34)-2'-O)-METHYLTRANSFERASE"/>
    <property type="match status" value="1"/>
</dbReference>
<dbReference type="SUPFAM" id="SSF75217">
    <property type="entry name" value="alpha/beta knot"/>
    <property type="match status" value="1"/>
</dbReference>
<organism evidence="8 9">
    <name type="scientific">Bifidobacterium mongoliense DSM 21395</name>
    <dbReference type="NCBI Taxonomy" id="1437603"/>
    <lineage>
        <taxon>Bacteria</taxon>
        <taxon>Bacillati</taxon>
        <taxon>Actinomycetota</taxon>
        <taxon>Actinomycetes</taxon>
        <taxon>Bifidobacteriales</taxon>
        <taxon>Bifidobacteriaceae</taxon>
        <taxon>Bifidobacterium</taxon>
    </lineage>
</organism>
<comment type="catalytic activity">
    <reaction evidence="6">
        <text>cytidine(34) in tRNA + S-adenosyl-L-methionine = 2'-O-methylcytidine(34) in tRNA + S-adenosyl-L-homocysteine + H(+)</text>
        <dbReference type="Rhea" id="RHEA:43084"/>
        <dbReference type="Rhea" id="RHEA-COMP:10331"/>
        <dbReference type="Rhea" id="RHEA-COMP:10332"/>
        <dbReference type="ChEBI" id="CHEBI:15378"/>
        <dbReference type="ChEBI" id="CHEBI:57856"/>
        <dbReference type="ChEBI" id="CHEBI:59789"/>
        <dbReference type="ChEBI" id="CHEBI:74495"/>
        <dbReference type="ChEBI" id="CHEBI:82748"/>
        <dbReference type="EC" id="2.1.1.207"/>
    </reaction>
</comment>
<keyword evidence="1 6" id="KW-0963">Cytoplasm</keyword>
<dbReference type="Pfam" id="PF00588">
    <property type="entry name" value="SpoU_methylase"/>
    <property type="match status" value="1"/>
</dbReference>
<evidence type="ECO:0000256" key="3">
    <source>
        <dbReference type="ARBA" id="ARBA00022679"/>
    </source>
</evidence>
<dbReference type="eggNOG" id="COG0219">
    <property type="taxonomic scope" value="Bacteria"/>
</dbReference>
<dbReference type="AlphaFoldDB" id="A0A087C7A1"/>
<keyword evidence="9" id="KW-1185">Reference proteome</keyword>
<evidence type="ECO:0000313" key="8">
    <source>
        <dbReference type="EMBL" id="KFI79151.1"/>
    </source>
</evidence>
<keyword evidence="2 6" id="KW-0489">Methyltransferase</keyword>
<comment type="catalytic activity">
    <reaction evidence="6">
        <text>5-carboxymethylaminomethyluridine(34) in tRNA(Leu) + S-adenosyl-L-methionine = 5-carboxymethylaminomethyl-2'-O-methyluridine(34) in tRNA(Leu) + S-adenosyl-L-homocysteine + H(+)</text>
        <dbReference type="Rhea" id="RHEA:43088"/>
        <dbReference type="Rhea" id="RHEA-COMP:10333"/>
        <dbReference type="Rhea" id="RHEA-COMP:10334"/>
        <dbReference type="ChEBI" id="CHEBI:15378"/>
        <dbReference type="ChEBI" id="CHEBI:57856"/>
        <dbReference type="ChEBI" id="CHEBI:59789"/>
        <dbReference type="ChEBI" id="CHEBI:74508"/>
        <dbReference type="ChEBI" id="CHEBI:74511"/>
        <dbReference type="EC" id="2.1.1.207"/>
    </reaction>
</comment>
<dbReference type="InterPro" id="IPR029026">
    <property type="entry name" value="tRNA_m1G_MTases_N"/>
</dbReference>
<evidence type="ECO:0000256" key="2">
    <source>
        <dbReference type="ARBA" id="ARBA00022603"/>
    </source>
</evidence>
<dbReference type="GO" id="GO:0141098">
    <property type="term" value="F:tRNA (cytidine(34)-2'-O)-methyltransferase activity"/>
    <property type="evidence" value="ECO:0007669"/>
    <property type="project" value="RHEA"/>
</dbReference>
<evidence type="ECO:0000256" key="5">
    <source>
        <dbReference type="ARBA" id="ARBA00022694"/>
    </source>
</evidence>
<accession>A0A087C7A1</accession>
<keyword evidence="5 6" id="KW-0819">tRNA processing</keyword>
<reference evidence="8 9" key="1">
    <citation type="submission" date="2014-03" db="EMBL/GenBank/DDBJ databases">
        <title>Genomics of Bifidobacteria.</title>
        <authorList>
            <person name="Ventura M."/>
            <person name="Milani C."/>
            <person name="Lugli G.A."/>
        </authorList>
    </citation>
    <scope>NUCLEOTIDE SEQUENCE [LARGE SCALE GENOMIC DNA]</scope>
    <source>
        <strain evidence="8 9">DSM 21395</strain>
    </source>
</reference>
<evidence type="ECO:0000259" key="7">
    <source>
        <dbReference type="Pfam" id="PF00588"/>
    </source>
</evidence>
<keyword evidence="3 6" id="KW-0808">Transferase</keyword>
<dbReference type="InterPro" id="IPR016914">
    <property type="entry name" value="TrmL"/>
</dbReference>
<comment type="caution">
    <text evidence="6">Lacks conserved residue(s) required for the propagation of feature annotation.</text>
</comment>
<evidence type="ECO:0000256" key="4">
    <source>
        <dbReference type="ARBA" id="ARBA00022691"/>
    </source>
</evidence>
<evidence type="ECO:0000256" key="1">
    <source>
        <dbReference type="ARBA" id="ARBA00022490"/>
    </source>
</evidence>
<dbReference type="EC" id="2.1.1.207" evidence="6"/>
<feature type="binding site" evidence="6">
    <location>
        <position position="214"/>
    </location>
    <ligand>
        <name>S-adenosyl-L-methionine</name>
        <dbReference type="ChEBI" id="CHEBI:59789"/>
    </ligand>
</feature>
<dbReference type="GO" id="GO:0005737">
    <property type="term" value="C:cytoplasm"/>
    <property type="evidence" value="ECO:0007669"/>
    <property type="project" value="UniProtKB-SubCell"/>
</dbReference>
<comment type="subcellular location">
    <subcellularLocation>
        <location evidence="6">Cytoplasm</location>
    </subcellularLocation>
</comment>
<feature type="binding site" evidence="6">
    <location>
        <position position="190"/>
    </location>
    <ligand>
        <name>S-adenosyl-L-methionine</name>
        <dbReference type="ChEBI" id="CHEBI:59789"/>
    </ligand>
</feature>
<dbReference type="InterPro" id="IPR029028">
    <property type="entry name" value="Alpha/beta_knot_MTases"/>
</dbReference>
<dbReference type="HAMAP" id="MF_01885">
    <property type="entry name" value="tRNA_methyltr_TrmL"/>
    <property type="match status" value="1"/>
</dbReference>
<dbReference type="STRING" id="1437603.GCA_000771525_01373"/>
<dbReference type="GO" id="GO:0002130">
    <property type="term" value="P:wobble position ribose methylation"/>
    <property type="evidence" value="ECO:0007669"/>
    <property type="project" value="TreeGrafter"/>
</dbReference>
<name>A0A087C7A1_9BIFI</name>
<dbReference type="Gene3D" id="3.40.1280.10">
    <property type="match status" value="1"/>
</dbReference>
<dbReference type="Proteomes" id="UP000029082">
    <property type="component" value="Unassembled WGS sequence"/>
</dbReference>
<comment type="similarity">
    <text evidence="6">Belongs to the class IV-like SAM-binding methyltransferase superfamily. RNA methyltransferase TrmH family. TrmL subfamily.</text>
</comment>
<dbReference type="EMBL" id="JGZE01000002">
    <property type="protein sequence ID" value="KFI79151.1"/>
    <property type="molecule type" value="Genomic_DNA"/>
</dbReference>
<comment type="caution">
    <text evidence="8">The sequence shown here is derived from an EMBL/GenBank/DDBJ whole genome shotgun (WGS) entry which is preliminary data.</text>
</comment>
<dbReference type="CDD" id="cd18094">
    <property type="entry name" value="SpoU-like_TrmL"/>
    <property type="match status" value="1"/>
</dbReference>
<sequence>MRGMAHPKLVHWHFAVLYTIGDDMSEISHDDAPHNKASTDPTAHVDAMYEYGYRKSNYGPDELVTDAHGNPISVVDAMMSAEEASVARTVTPHLCYYSPRIPGNTGSAIRLCAVTGTILHLVEPLGFNLHDTKLRRAGLDYHDMAHVVLHPNFDNLVESMPNSRIIAFTAHATKLYTEVDYKPTDILLFGPEPGDIPDPMDIMGGPHVAEQVRLPMRPSLRSLNLTNCASIAIYEAWRQLQFKGGK</sequence>
<dbReference type="InterPro" id="IPR001537">
    <property type="entry name" value="SpoU_MeTrfase"/>
</dbReference>
<feature type="binding site" evidence="6">
    <location>
        <position position="222"/>
    </location>
    <ligand>
        <name>S-adenosyl-L-methionine</name>
        <dbReference type="ChEBI" id="CHEBI:59789"/>
    </ligand>
</feature>
<proteinExistence type="inferred from homology"/>
<gene>
    <name evidence="8" type="ORF">BMON_0348</name>
</gene>
<feature type="domain" description="tRNA/rRNA methyltransferase SpoU type" evidence="7">
    <location>
        <begin position="94"/>
        <end position="234"/>
    </location>
</feature>
<evidence type="ECO:0000313" key="9">
    <source>
        <dbReference type="Proteomes" id="UP000029082"/>
    </source>
</evidence>
<protein>
    <recommendedName>
        <fullName evidence="6">Putative tRNA (cytidine(34)-2'-O)-methyltransferase</fullName>
        <ecNumber evidence="6">2.1.1.207</ecNumber>
    </recommendedName>
    <alternativeName>
        <fullName evidence="6">tRNA (cytidine/uridine-2'-O-)-methyltransferase</fullName>
    </alternativeName>
</protein>
<dbReference type="GO" id="GO:0003723">
    <property type="term" value="F:RNA binding"/>
    <property type="evidence" value="ECO:0007669"/>
    <property type="project" value="InterPro"/>
</dbReference>
<keyword evidence="4 6" id="KW-0949">S-adenosyl-L-methionine</keyword>
<evidence type="ECO:0000256" key="6">
    <source>
        <dbReference type="HAMAP-Rule" id="MF_01885"/>
    </source>
</evidence>
<dbReference type="PANTHER" id="PTHR42971:SF1">
    <property type="entry name" value="TRNA (CYTIDINE(34)-2'-O)-METHYLTRANSFERASE"/>
    <property type="match status" value="1"/>
</dbReference>
<dbReference type="GO" id="GO:0141102">
    <property type="term" value="F:tRNA (5-carboxymethylaminomethyluridine(34)-2'-O)-methyltransferase activity"/>
    <property type="evidence" value="ECO:0007669"/>
    <property type="project" value="RHEA"/>
</dbReference>